<dbReference type="InterPro" id="IPR035963">
    <property type="entry name" value="FERM_2"/>
</dbReference>
<feature type="region of interest" description="Disordered" evidence="8">
    <location>
        <begin position="1086"/>
        <end position="1138"/>
    </location>
</feature>
<dbReference type="Gene3D" id="1.25.40.530">
    <property type="entry name" value="MyTH4 domain"/>
    <property type="match status" value="2"/>
</dbReference>
<dbReference type="Ensembl" id="ENSOABT00000049119.2">
    <property type="protein sequence ID" value="ENSOABP00000047888.2"/>
    <property type="gene ID" value="ENSOABG00000021364.2"/>
</dbReference>
<dbReference type="OMA" id="FLRRVMW"/>
<feature type="domain" description="SH3" evidence="9">
    <location>
        <begin position="1011"/>
        <end position="1072"/>
    </location>
</feature>
<dbReference type="PANTHER" id="PTHR22692">
    <property type="entry name" value="MYOSIN VII, XV"/>
    <property type="match status" value="1"/>
</dbReference>
<dbReference type="PROSITE" id="PS50002">
    <property type="entry name" value="SH3"/>
    <property type="match status" value="1"/>
</dbReference>
<evidence type="ECO:0000259" key="11">
    <source>
        <dbReference type="PROSITE" id="PS51016"/>
    </source>
</evidence>
<feature type="compositionally biased region" description="Acidic residues" evidence="8">
    <location>
        <begin position="566"/>
        <end position="576"/>
    </location>
</feature>
<feature type="compositionally biased region" description="Pro residues" evidence="8">
    <location>
        <begin position="656"/>
        <end position="666"/>
    </location>
</feature>
<dbReference type="GO" id="GO:0005856">
    <property type="term" value="C:cytoskeleton"/>
    <property type="evidence" value="ECO:0007669"/>
    <property type="project" value="InterPro"/>
</dbReference>
<feature type="compositionally biased region" description="Basic and acidic residues" evidence="8">
    <location>
        <begin position="495"/>
        <end position="522"/>
    </location>
</feature>
<dbReference type="InterPro" id="IPR019749">
    <property type="entry name" value="Band_41_domain"/>
</dbReference>
<evidence type="ECO:0000256" key="3">
    <source>
        <dbReference type="ARBA" id="ARBA00022443"/>
    </source>
</evidence>
<feature type="region of interest" description="Disordered" evidence="8">
    <location>
        <begin position="490"/>
        <end position="810"/>
    </location>
</feature>
<feature type="domain" description="FERM" evidence="10">
    <location>
        <begin position="1339"/>
        <end position="1644"/>
    </location>
</feature>
<evidence type="ECO:0000259" key="9">
    <source>
        <dbReference type="PROSITE" id="PS50002"/>
    </source>
</evidence>
<dbReference type="Proteomes" id="UP000472276">
    <property type="component" value="Unassembled WGS sequence"/>
</dbReference>
<evidence type="ECO:0000256" key="7">
    <source>
        <dbReference type="PROSITE-ProRule" id="PRU00192"/>
    </source>
</evidence>
<dbReference type="PRINTS" id="PR01217">
    <property type="entry name" value="PRICHEXTENSN"/>
</dbReference>
<dbReference type="GO" id="GO:0003779">
    <property type="term" value="F:actin binding"/>
    <property type="evidence" value="ECO:0007669"/>
    <property type="project" value="UniProtKB-KW"/>
</dbReference>
<dbReference type="PROSITE" id="PS50057">
    <property type="entry name" value="FERM_3"/>
    <property type="match status" value="1"/>
</dbReference>
<dbReference type="Pfam" id="PF00373">
    <property type="entry name" value="FERM_M"/>
    <property type="match status" value="1"/>
</dbReference>
<dbReference type="SMART" id="SM00295">
    <property type="entry name" value="B41"/>
    <property type="match status" value="1"/>
</dbReference>
<comment type="similarity">
    <text evidence="2">Belongs to the TRAFAC class myosin-kinesin ATPase superfamily. Myosin family.</text>
</comment>
<keyword evidence="4" id="KW-0963">Cytoplasm</keyword>
<dbReference type="GO" id="GO:0005737">
    <property type="term" value="C:cytoplasm"/>
    <property type="evidence" value="ECO:0007669"/>
    <property type="project" value="UniProtKB-SubCell"/>
</dbReference>
<evidence type="ECO:0008006" key="14">
    <source>
        <dbReference type="Google" id="ProtNLM"/>
    </source>
</evidence>
<dbReference type="Gene3D" id="2.30.30.40">
    <property type="entry name" value="SH3 Domains"/>
    <property type="match status" value="1"/>
</dbReference>
<dbReference type="Pfam" id="PF26570">
    <property type="entry name" value="MYO15"/>
    <property type="match status" value="1"/>
</dbReference>
<dbReference type="InterPro" id="IPR038185">
    <property type="entry name" value="MyTH4_dom_sf"/>
</dbReference>
<dbReference type="PROSITE" id="PS51016">
    <property type="entry name" value="MYTH4"/>
    <property type="match status" value="2"/>
</dbReference>
<feature type="compositionally biased region" description="Basic and acidic residues" evidence="8">
    <location>
        <begin position="646"/>
        <end position="655"/>
    </location>
</feature>
<feature type="compositionally biased region" description="Pro residues" evidence="8">
    <location>
        <begin position="773"/>
        <end position="798"/>
    </location>
</feature>
<feature type="domain" description="MyTH4" evidence="11">
    <location>
        <begin position="1180"/>
        <end position="1333"/>
    </location>
</feature>
<feature type="domain" description="MyTH4" evidence="11">
    <location>
        <begin position="68"/>
        <end position="216"/>
    </location>
</feature>
<comment type="subcellular location">
    <subcellularLocation>
        <location evidence="1">Cytoplasm</location>
    </subcellularLocation>
</comment>
<dbReference type="InterPro" id="IPR051567">
    <property type="entry name" value="Unconventional_Myosin_ATPase"/>
</dbReference>
<keyword evidence="6" id="KW-0009">Actin-binding</keyword>
<evidence type="ECO:0000313" key="13">
    <source>
        <dbReference type="Proteomes" id="UP000472276"/>
    </source>
</evidence>
<dbReference type="SUPFAM" id="SSF47031">
    <property type="entry name" value="Second domain of FERM"/>
    <property type="match status" value="1"/>
</dbReference>
<dbReference type="SUPFAM" id="SSF50044">
    <property type="entry name" value="SH3-domain"/>
    <property type="match status" value="1"/>
</dbReference>
<dbReference type="PANTHER" id="PTHR22692:SF16">
    <property type="entry name" value="MYOSIN XVB"/>
    <property type="match status" value="1"/>
</dbReference>
<accession>A0A668VCK6</accession>
<dbReference type="InterPro" id="IPR041795">
    <property type="entry name" value="MyoXV_FERM_C"/>
</dbReference>
<dbReference type="SMART" id="SM00326">
    <property type="entry name" value="SH3"/>
    <property type="match status" value="1"/>
</dbReference>
<dbReference type="CDD" id="cd14473">
    <property type="entry name" value="FERM_B-lobe"/>
    <property type="match status" value="1"/>
</dbReference>
<evidence type="ECO:0000256" key="8">
    <source>
        <dbReference type="SAM" id="MobiDB-lite"/>
    </source>
</evidence>
<dbReference type="Pfam" id="PF14604">
    <property type="entry name" value="SH3_9"/>
    <property type="match status" value="1"/>
</dbReference>
<sequence length="1647" mass="185875">MDVRMLEIPAELSARLHNTAGQKQGSGVTEVSPPQVKAEHKLNLPLDVDRYPFSRYAKSVLKDTWCQPQGYPLQKPLTPLEPEDARTALEIYKLILHFTGDVDISSWQEQILGNYIVEKGQSLPALRDEILVQLVYHTWSLKEEQQSLRGWLLMACCLSAFTPSPSLDKHLLKYVSDYGPGEYRSLCQHKLLTSLKLPSPTCRMYPPTELEWTSNQRKGTMLVDVHTYNDEKFVAEVESWTTGEQLASWILHFRGVSEVVQGWSVSLFSIDDGWSDLAGSDFVMDLLAGAEAEVLPPEGTPSSTHSDYLFSNQGDRILTTDLDDFIPPAPPVQAPGLPPFEGNQWRRDYPQEGRSRQMEAYVDDIFEPVLDNGPPDMERVAILNRRMRGGGGIGPMHSGMYGAGMPMTMPSYPLGAPVNPAMPSYGTNPMMPAMPAMQAMPAMMMPQAPMPAPAADPMQMAAATQQALINQQALLMAQQMTMQAMTLSQQQAQEQQKKEQERLKREEQRQREQERRQEDERERRRRSERRSKDRSSSPPPQSRSSPPVQSKASAPKITQNYSQPETEPETDVNLDPDELHSVKDKRDFFQKIATQPNPKDPKTLKTHQAPPSPTRQQQHSPPLTPPLPPPVAPKPEVKRPQSPTAREVDPPKEKPTPTPLTKPQPEPTSSIREIIKQFNSRPQPEPEPFQPVRHPAKSFVRKSNPKEEALAKLKNKAPVAQQKKQWVPPPPPSPKTRSPPQSPPSTRGRRVISNSMRQKQRSLEDLFSSQQPQHPPPSPPDSPPPSPGFQDIPEPPSMAAPSINDDMPEDEGIQSKLHRFSAGVYFSYYNMPGKLFLRKEVFYPREMFNQPYILNLLCEQIIKDTYSDSCEKISREERRKMKDLLANFNIGTTINTIQDNNMKKRIVIAARDNWENYFTRLFPVKPDSGDAQVLGVSHRGIRLLKMVRALGINPKHLRLLKGYSFAEVLSADLQGEDTVALELKSEKLVLQSRRAPQIIAMIQLFIQELIKDSNHVVALKSFVTDDKSLLSFNKGDIIKLLPMEGLEPGWRFGNKGGRSGLFPENLTQPSAAPDYHCFNLNHRDEKRKSMRKTRSVSPPKVPSPALINKRMGSPNSKPGREASPHLVHGSLQRSQQSSMQGSVFNLEVNSPMADFAMKYFRLGTTGLPANGRNFSQVTEYTETPIQESLILYNDPEIKELSIQCFTNMMQYMGDMPMRKNSSQPECLRQILLLGKEKELLRDEIFCQVIKQTTNNPKKSSCSLGWQLLSVVAGFFPCSTTLQPYITRYLDDISQDYEHPYHELASLSHDNLQRSLRFGGRRNIPSYPEIEAILAGQTSIYIPIHLPGGVEFPIQIKNFSVTEDVVMELCKEMGINQLNEIKEFSILVIRQQDGMVRPLHFEEYLFDFLVEDNSSSLFLRRVMWRIPLSFINDLYVDFHYQQLLADYLNGQLMLPPVTGGSSTIQQIAMLSALQHLALGLQDQPSLSEIKGYLPPQTGLRNKVEEILTFCQGRIAAMQSLSPQHAKVQFIEILSSLPLFGSNTFQAEKVSQRGCPSPCVVCINQEGLLFLHSKTQEIVFRIPLTDVQFMRTIHPNKKGKVPAVDIDYGNPAAPKKITIHLKQAKQLCHTLALIMEELIRPVISSSISK</sequence>
<evidence type="ECO:0000259" key="10">
    <source>
        <dbReference type="PROSITE" id="PS50057"/>
    </source>
</evidence>
<evidence type="ECO:0000256" key="2">
    <source>
        <dbReference type="ARBA" id="ARBA00008314"/>
    </source>
</evidence>
<reference evidence="12" key="2">
    <citation type="submission" date="2025-09" db="UniProtKB">
        <authorList>
            <consortium name="Ensembl"/>
        </authorList>
    </citation>
    <scope>IDENTIFICATION</scope>
</reference>
<dbReference type="AlphaFoldDB" id="A0A668VCK6"/>
<keyword evidence="13" id="KW-1185">Reference proteome</keyword>
<dbReference type="SMART" id="SM00139">
    <property type="entry name" value="MyTH4"/>
    <property type="match status" value="2"/>
</dbReference>
<dbReference type="InterPro" id="IPR001452">
    <property type="entry name" value="SH3_domain"/>
</dbReference>
<keyword evidence="3 7" id="KW-0728">SH3 domain</keyword>
<dbReference type="Pfam" id="PF00784">
    <property type="entry name" value="MyTH4"/>
    <property type="match status" value="2"/>
</dbReference>
<feature type="compositionally biased region" description="Basic and acidic residues" evidence="8">
    <location>
        <begin position="577"/>
        <end position="589"/>
    </location>
</feature>
<evidence type="ECO:0000256" key="6">
    <source>
        <dbReference type="ARBA" id="ARBA00023203"/>
    </source>
</evidence>
<reference evidence="12" key="1">
    <citation type="submission" date="2025-08" db="UniProtKB">
        <authorList>
            <consortium name="Ensembl"/>
        </authorList>
    </citation>
    <scope>IDENTIFICATION</scope>
</reference>
<dbReference type="InterPro" id="IPR036028">
    <property type="entry name" value="SH3-like_dom_sf"/>
</dbReference>
<dbReference type="InterPro" id="IPR059004">
    <property type="entry name" value="MYO15"/>
</dbReference>
<feature type="compositionally biased region" description="Polar residues" evidence="8">
    <location>
        <begin position="547"/>
        <end position="565"/>
    </location>
</feature>
<dbReference type="InterPro" id="IPR000857">
    <property type="entry name" value="MyTH4_dom"/>
</dbReference>
<feature type="compositionally biased region" description="Pro residues" evidence="8">
    <location>
        <begin position="622"/>
        <end position="633"/>
    </location>
</feature>
<organism evidence="12 13">
    <name type="scientific">Oreochromis aureus</name>
    <name type="common">Israeli tilapia</name>
    <name type="synonym">Chromis aureus</name>
    <dbReference type="NCBI Taxonomy" id="47969"/>
    <lineage>
        <taxon>Eukaryota</taxon>
        <taxon>Metazoa</taxon>
        <taxon>Chordata</taxon>
        <taxon>Craniata</taxon>
        <taxon>Vertebrata</taxon>
        <taxon>Euteleostomi</taxon>
        <taxon>Actinopterygii</taxon>
        <taxon>Neopterygii</taxon>
        <taxon>Teleostei</taxon>
        <taxon>Neoteleostei</taxon>
        <taxon>Acanthomorphata</taxon>
        <taxon>Ovalentaria</taxon>
        <taxon>Cichlomorphae</taxon>
        <taxon>Cichliformes</taxon>
        <taxon>Cichlidae</taxon>
        <taxon>African cichlids</taxon>
        <taxon>Pseudocrenilabrinae</taxon>
        <taxon>Oreochromini</taxon>
        <taxon>Oreochromis</taxon>
    </lineage>
</organism>
<dbReference type="InterPro" id="IPR000299">
    <property type="entry name" value="FERM_domain"/>
</dbReference>
<evidence type="ECO:0000256" key="4">
    <source>
        <dbReference type="ARBA" id="ARBA00022490"/>
    </source>
</evidence>
<evidence type="ECO:0000256" key="1">
    <source>
        <dbReference type="ARBA" id="ARBA00004496"/>
    </source>
</evidence>
<name>A0A668VCK6_OREAU</name>
<evidence type="ECO:0000313" key="12">
    <source>
        <dbReference type="Ensembl" id="ENSOABP00000047888.2"/>
    </source>
</evidence>
<protein>
    <recommendedName>
        <fullName evidence="14">Myosin XVB</fullName>
    </recommendedName>
</protein>
<dbReference type="CDD" id="cd13201">
    <property type="entry name" value="FERM_C_MyoXV"/>
    <property type="match status" value="1"/>
</dbReference>
<proteinExistence type="inferred from homology"/>
<gene>
    <name evidence="12" type="primary">myo15b</name>
</gene>
<dbReference type="InterPro" id="IPR019748">
    <property type="entry name" value="FERM_central"/>
</dbReference>
<keyword evidence="5" id="KW-0677">Repeat</keyword>
<evidence type="ECO:0000256" key="5">
    <source>
        <dbReference type="ARBA" id="ARBA00022737"/>
    </source>
</evidence>